<dbReference type="RefSeq" id="WP_041123080.1">
    <property type="nucleotide sequence ID" value="NZ_JXRQ01000024.1"/>
</dbReference>
<organism evidence="5 6">
    <name type="scientific">Jeotgalibacillus alimentarius</name>
    <dbReference type="NCBI Taxonomy" id="135826"/>
    <lineage>
        <taxon>Bacteria</taxon>
        <taxon>Bacillati</taxon>
        <taxon>Bacillota</taxon>
        <taxon>Bacilli</taxon>
        <taxon>Bacillales</taxon>
        <taxon>Caryophanaceae</taxon>
        <taxon>Jeotgalibacillus</taxon>
    </lineage>
</organism>
<dbReference type="AlphaFoldDB" id="A0A0C2R9H5"/>
<comment type="similarity">
    <text evidence="1">Belongs to the SMC family. SbcC subfamily.</text>
</comment>
<dbReference type="PATRIC" id="fig|135826.4.peg.2531"/>
<reference evidence="5 6" key="1">
    <citation type="submission" date="2015-01" db="EMBL/GenBank/DDBJ databases">
        <title>Genome sequence of Jeotgalibacillus alimentarius.</title>
        <authorList>
            <person name="Goh K.M."/>
            <person name="Chan K.-G."/>
            <person name="Yaakop A.S."/>
            <person name="Ee R."/>
            <person name="Gan H.M."/>
            <person name="Chan C.S."/>
        </authorList>
    </citation>
    <scope>NUCLEOTIDE SEQUENCE [LARGE SCALE GENOMIC DNA]</scope>
    <source>
        <strain evidence="5 6">YKJ-13</strain>
    </source>
</reference>
<dbReference type="Gene3D" id="3.40.50.300">
    <property type="entry name" value="P-loop containing nucleotide triphosphate hydrolases"/>
    <property type="match status" value="1"/>
</dbReference>
<dbReference type="STRING" id="135826.KP77_25440"/>
<evidence type="ECO:0000256" key="1">
    <source>
        <dbReference type="ARBA" id="ARBA00006930"/>
    </source>
</evidence>
<keyword evidence="4" id="KW-0175">Coiled coil</keyword>
<comment type="subunit">
    <text evidence="2">Heterodimer of SbcC and SbcD.</text>
</comment>
<evidence type="ECO:0000313" key="6">
    <source>
        <dbReference type="Proteomes" id="UP000031950"/>
    </source>
</evidence>
<evidence type="ECO:0000313" key="5">
    <source>
        <dbReference type="EMBL" id="KIL46975.1"/>
    </source>
</evidence>
<protein>
    <recommendedName>
        <fullName evidence="3">Nuclease SbcCD subunit C</fullName>
    </recommendedName>
</protein>
<gene>
    <name evidence="5" type="ORF">KP77_25440</name>
</gene>
<dbReference type="Proteomes" id="UP000031950">
    <property type="component" value="Unassembled WGS sequence"/>
</dbReference>
<dbReference type="OrthoDB" id="1698838at2"/>
<sequence>MKKITLEKLQLTNFKGVKSFTLDAAGGNVKVYGDNATGKTSLADAFVWLLFDKDTSNQKEFGIKQVDENNKVIHGLDHEVSAVLRVDGKTIQLSKLYKEKWTKHKGNIESVMTGHTTEYSVNGVPQKKTEYTKFIEKIADEEVFKLLTNPSYFNEQLKWEKRREILMEVCGDVTDEDVIDSNTELASLLGVLEERAIEDHKKVVASSKKKINDELERIPVRIDELNKGMADLSDLNEAEINEELQFFKTEINRLEDQKSDIRNGASASEKKNKLYALENELQTIKHNHTKYMSDQTLQVEKVLNEAKRAQQNIQYEIQDLGEEKNRLNGRVNFMENERKQLLEKYHSLNGQEFEFSQECSCPACGQDLPEDKLNAAREKSLEQFNLSKANELDSIKEKGVSLKADIQKASDRIAEIKSTIEQRQKDQQIEADHIAKYQKELADIKDGLVPVEEVPAYQDKLKEITSLKEEISNASESVADEMSEIQSKIDELKDQAEKLQVGLAKIKQHEQSRARIKELEDEERKLAKKFEQLNKEEFLMDEFVRTKVNLLEEKINSKFKHARFKLFKDQVNGGLAETCKTTFKGVEYDAGLNNAARINVGLDIINTLSEHYGLSAPIFVDNSEAVTKIIDTNAQMINLLVSEQDKKLRVETEALQEVI</sequence>
<feature type="coiled-coil region" evidence="4">
    <location>
        <begin position="222"/>
        <end position="351"/>
    </location>
</feature>
<dbReference type="Gene3D" id="1.10.287.510">
    <property type="entry name" value="Helix hairpin bin"/>
    <property type="match status" value="1"/>
</dbReference>
<evidence type="ECO:0000256" key="4">
    <source>
        <dbReference type="SAM" id="Coils"/>
    </source>
</evidence>
<dbReference type="InterPro" id="IPR027417">
    <property type="entry name" value="P-loop_NTPase"/>
</dbReference>
<dbReference type="PANTHER" id="PTHR32114:SF2">
    <property type="entry name" value="ABC TRANSPORTER ABCH.3"/>
    <property type="match status" value="1"/>
</dbReference>
<accession>A0A0C2R9H5</accession>
<dbReference type="PANTHER" id="PTHR32114">
    <property type="entry name" value="ABC TRANSPORTER ABCH.3"/>
    <property type="match status" value="1"/>
</dbReference>
<keyword evidence="6" id="KW-1185">Reference proteome</keyword>
<proteinExistence type="inferred from homology"/>
<name>A0A0C2R9H5_9BACL</name>
<feature type="coiled-coil region" evidence="4">
    <location>
        <begin position="457"/>
        <end position="536"/>
    </location>
</feature>
<comment type="caution">
    <text evidence="5">The sequence shown here is derived from an EMBL/GenBank/DDBJ whole genome shotgun (WGS) entry which is preliminary data.</text>
</comment>
<dbReference type="SUPFAM" id="SSF52540">
    <property type="entry name" value="P-loop containing nucleoside triphosphate hydrolases"/>
    <property type="match status" value="1"/>
</dbReference>
<evidence type="ECO:0000256" key="2">
    <source>
        <dbReference type="ARBA" id="ARBA00011322"/>
    </source>
</evidence>
<evidence type="ECO:0000256" key="3">
    <source>
        <dbReference type="ARBA" id="ARBA00013368"/>
    </source>
</evidence>
<dbReference type="EMBL" id="JXRQ01000024">
    <property type="protein sequence ID" value="KIL46975.1"/>
    <property type="molecule type" value="Genomic_DNA"/>
</dbReference>